<evidence type="ECO:0000313" key="1">
    <source>
        <dbReference type="EMBL" id="CDW29533.1"/>
    </source>
</evidence>
<organism evidence="1">
    <name type="scientific">Lepeophtheirus salmonis</name>
    <name type="common">Salmon louse</name>
    <name type="synonym">Caligus salmonis</name>
    <dbReference type="NCBI Taxonomy" id="72036"/>
    <lineage>
        <taxon>Eukaryota</taxon>
        <taxon>Metazoa</taxon>
        <taxon>Ecdysozoa</taxon>
        <taxon>Arthropoda</taxon>
        <taxon>Crustacea</taxon>
        <taxon>Multicrustacea</taxon>
        <taxon>Hexanauplia</taxon>
        <taxon>Copepoda</taxon>
        <taxon>Siphonostomatoida</taxon>
        <taxon>Caligidae</taxon>
        <taxon>Lepeophtheirus</taxon>
    </lineage>
</organism>
<reference evidence="1" key="1">
    <citation type="submission" date="2014-05" db="EMBL/GenBank/DDBJ databases">
        <authorList>
            <person name="Chronopoulou M."/>
        </authorList>
    </citation>
    <scope>NUCLEOTIDE SEQUENCE</scope>
    <source>
        <tissue evidence="1">Whole organism</tissue>
    </source>
</reference>
<sequence length="33" mass="3528">MNKLETTLSTPSFSAHALQSPTALTSSIYIEST</sequence>
<dbReference type="AlphaFoldDB" id="A0A0K2TU18"/>
<name>A0A0K2TU18_LEPSM</name>
<accession>A0A0K2TU18</accession>
<protein>
    <submittedName>
        <fullName evidence="1">Uncharacterized protein</fullName>
    </submittedName>
</protein>
<proteinExistence type="predicted"/>
<dbReference type="EMBL" id="HACA01012172">
    <property type="protein sequence ID" value="CDW29533.1"/>
    <property type="molecule type" value="Transcribed_RNA"/>
</dbReference>